<dbReference type="PATRIC" id="fig|1360.114.peg.2076"/>
<evidence type="ECO:0000256" key="5">
    <source>
        <dbReference type="ARBA" id="ARBA00023239"/>
    </source>
</evidence>
<accession>A0A0V8E131</accession>
<dbReference type="SUPFAM" id="SSF51569">
    <property type="entry name" value="Aldolase"/>
    <property type="match status" value="1"/>
</dbReference>
<dbReference type="InterPro" id="IPR013785">
    <property type="entry name" value="Aldolase_TIM"/>
</dbReference>
<sequence length="295" mass="33403">MDQEKLKIMSINKGFIAALDQSEGSTPKALKSYGIEETDYRNEKEMFDLVHAMRSRIIQSPMFTSEQILGTILYEGTMERKINGILAVDYLWNQKGIVSFLKVDQGLDSEKDGVQLLKPIIDLNSTLLKASKYHIFGTKERSLIKLANPVGIKKIVEQQFELAKQIFSYGLIPIIEPEVDINSPEKESAEIILKQEIGYQLSKLDSHIKVILKLSIPTTDNFYENLINHPNVIRIVALSGGYSQEEATKLLKRNHGLIASFSRALVEELNIKQSSEEFDKTLKKSIEHIYDASIT</sequence>
<dbReference type="GO" id="GO:0006096">
    <property type="term" value="P:glycolytic process"/>
    <property type="evidence" value="ECO:0007669"/>
    <property type="project" value="UniProtKB-UniPathway"/>
</dbReference>
<evidence type="ECO:0000256" key="2">
    <source>
        <dbReference type="ARBA" id="ARBA00010387"/>
    </source>
</evidence>
<evidence type="ECO:0000256" key="6">
    <source>
        <dbReference type="ARBA" id="ARBA00029799"/>
    </source>
</evidence>
<dbReference type="InterPro" id="IPR000741">
    <property type="entry name" value="FBA_I"/>
</dbReference>
<comment type="pathway">
    <text evidence="1">Carbohydrate degradation; glycolysis; D-glyceraldehyde 3-phosphate and glycerone phosphate from D-glucose: step 4/4.</text>
</comment>
<comment type="similarity">
    <text evidence="2">Belongs to the class I fructose-bisphosphate aldolase family.</text>
</comment>
<proteinExistence type="inferred from homology"/>
<name>A0A0V8E131_LACLL</name>
<reference evidence="8" key="1">
    <citation type="submission" date="2015-10" db="EMBL/GenBank/DDBJ databases">
        <title>Draft Genome Sequences of 11 Lactococcus lactis subspecies cremoris strains.</title>
        <authorList>
            <person name="Wels M."/>
            <person name="Backus L."/>
            <person name="Boekhorst J."/>
            <person name="Dijkstra A."/>
            <person name="Beerthuizen M."/>
            <person name="Kelly W."/>
            <person name="Siezen R."/>
            <person name="Bachmann H."/>
            <person name="Van Hijum S."/>
        </authorList>
    </citation>
    <scope>NUCLEOTIDE SEQUENCE [LARGE SCALE GENOMIC DNA]</scope>
    <source>
        <strain evidence="8">M20</strain>
    </source>
</reference>
<organism evidence="7 8">
    <name type="scientific">Lactococcus lactis subsp. lactis</name>
    <name type="common">Streptococcus lactis</name>
    <dbReference type="NCBI Taxonomy" id="1360"/>
    <lineage>
        <taxon>Bacteria</taxon>
        <taxon>Bacillati</taxon>
        <taxon>Bacillota</taxon>
        <taxon>Bacilli</taxon>
        <taxon>Lactobacillales</taxon>
        <taxon>Streptococcaceae</taxon>
        <taxon>Lactococcus</taxon>
    </lineage>
</organism>
<protein>
    <recommendedName>
        <fullName evidence="3">fructose-bisphosphate aldolase</fullName>
        <ecNumber evidence="3">4.1.2.13</ecNumber>
    </recommendedName>
    <alternativeName>
        <fullName evidence="6">Fructose-bisphosphate aldolase class I</fullName>
    </alternativeName>
</protein>
<dbReference type="EMBL" id="LKLU01000113">
    <property type="protein sequence ID" value="KSU19290.1"/>
    <property type="molecule type" value="Genomic_DNA"/>
</dbReference>
<evidence type="ECO:0000313" key="7">
    <source>
        <dbReference type="EMBL" id="KSU19290.1"/>
    </source>
</evidence>
<dbReference type="NCBIfam" id="NF003784">
    <property type="entry name" value="PRK05377.1"/>
    <property type="match status" value="1"/>
</dbReference>
<dbReference type="UniPathway" id="UPA00109">
    <property type="reaction ID" value="UER00183"/>
</dbReference>
<dbReference type="PANTHER" id="PTHR11627">
    <property type="entry name" value="FRUCTOSE-BISPHOSPHATE ALDOLASE"/>
    <property type="match status" value="1"/>
</dbReference>
<comment type="caution">
    <text evidence="7">The sequence shown here is derived from an EMBL/GenBank/DDBJ whole genome shotgun (WGS) entry which is preliminary data.</text>
</comment>
<evidence type="ECO:0000256" key="4">
    <source>
        <dbReference type="ARBA" id="ARBA00023152"/>
    </source>
</evidence>
<evidence type="ECO:0000313" key="8">
    <source>
        <dbReference type="Proteomes" id="UP000053719"/>
    </source>
</evidence>
<dbReference type="EC" id="4.1.2.13" evidence="3"/>
<dbReference type="Pfam" id="PF00274">
    <property type="entry name" value="Glycolytic"/>
    <property type="match status" value="1"/>
</dbReference>
<dbReference type="RefSeq" id="WP_058212088.1">
    <property type="nucleotide sequence ID" value="NZ_LKLU01000113.1"/>
</dbReference>
<evidence type="ECO:0000256" key="1">
    <source>
        <dbReference type="ARBA" id="ARBA00004714"/>
    </source>
</evidence>
<dbReference type="GO" id="GO:0004332">
    <property type="term" value="F:fructose-bisphosphate aldolase activity"/>
    <property type="evidence" value="ECO:0007669"/>
    <property type="project" value="UniProtKB-EC"/>
</dbReference>
<keyword evidence="4" id="KW-0324">Glycolysis</keyword>
<gene>
    <name evidence="7" type="ORF">M20_2094</name>
</gene>
<keyword evidence="5" id="KW-0456">Lyase</keyword>
<dbReference type="AlphaFoldDB" id="A0A0V8E131"/>
<dbReference type="Gene3D" id="3.20.20.70">
    <property type="entry name" value="Aldolase class I"/>
    <property type="match status" value="1"/>
</dbReference>
<dbReference type="Proteomes" id="UP000053719">
    <property type="component" value="Unassembled WGS sequence"/>
</dbReference>
<evidence type="ECO:0000256" key="3">
    <source>
        <dbReference type="ARBA" id="ARBA00013068"/>
    </source>
</evidence>